<evidence type="ECO:0000256" key="6">
    <source>
        <dbReference type="ARBA" id="ARBA00022989"/>
    </source>
</evidence>
<dbReference type="KEGG" id="aace:A0U92_14235"/>
<feature type="transmembrane region" description="Helical" evidence="8">
    <location>
        <begin position="17"/>
        <end position="39"/>
    </location>
</feature>
<sequence length="349" mass="38301">MASDLAQGHKPALRLRIIVLGICLLLANLGIWIWALVLFRHSPVLLGNALIAYGFGLRHAVDADHIAAIDNVTRQLIQAGKRPLTLGLWFAMGHSTIVMIATFSTIMLSHTLQDRLDAWRDIGGVISTVVSATFLFVLALINLLVLLSTWKTYRNAKKHPEEKPDSIEKLLEQKGVLARFLRPLFKLVSKSWHMFFLGFLFGLGFDTATEVSLLGLSASEASHGIALASIMVFPALFAAGMSLIDTADGVLMTGAYQWAFVDPLRKLRYNIAITLVSVLVALIIGSIETLNLIADQFNIQGKLWNMMASLGESFNTLGFIVIALFALAWAGSAIIYRYGKYKNTAGRSE</sequence>
<gene>
    <name evidence="9" type="ORF">A0U92_14235</name>
</gene>
<dbReference type="NCBIfam" id="TIGR00802">
    <property type="entry name" value="nico"/>
    <property type="match status" value="1"/>
</dbReference>
<evidence type="ECO:0000256" key="4">
    <source>
        <dbReference type="ARBA" id="ARBA00022596"/>
    </source>
</evidence>
<dbReference type="PANTHER" id="PTHR31611:SF0">
    <property type="entry name" value="HIGH-AFFINITY NICKEL TRANSPORT PROTEIN NIC1"/>
    <property type="match status" value="1"/>
</dbReference>
<dbReference type="STRING" id="435.A0U92_14235"/>
<evidence type="ECO:0000313" key="10">
    <source>
        <dbReference type="Proteomes" id="UP000188937"/>
    </source>
</evidence>
<dbReference type="PANTHER" id="PTHR31611">
    <property type="entry name" value="HIGH-AFFINITY NICKEL TRANSPORT PROTEIN NIC1"/>
    <property type="match status" value="1"/>
</dbReference>
<keyword evidence="5 8" id="KW-0812">Transmembrane</keyword>
<name>A0A1U9KIZ8_ACEAC</name>
<dbReference type="OrthoDB" id="9776706at2"/>
<proteinExistence type="inferred from homology"/>
<feature type="transmembrane region" description="Helical" evidence="8">
    <location>
        <begin position="225"/>
        <end position="244"/>
    </location>
</feature>
<protein>
    <recommendedName>
        <fullName evidence="8">Nickel/cobalt efflux system</fullName>
    </recommendedName>
</protein>
<dbReference type="InterPro" id="IPR011541">
    <property type="entry name" value="Ni/Co_transpt_high_affinity"/>
</dbReference>
<keyword evidence="7 8" id="KW-0472">Membrane</keyword>
<dbReference type="InterPro" id="IPR004688">
    <property type="entry name" value="Ni/Co_transpt"/>
</dbReference>
<keyword evidence="4" id="KW-0533">Nickel</keyword>
<evidence type="ECO:0000256" key="3">
    <source>
        <dbReference type="ARBA" id="ARBA00022448"/>
    </source>
</evidence>
<keyword evidence="3 8" id="KW-0813">Transport</keyword>
<dbReference type="RefSeq" id="WP_077813786.1">
    <property type="nucleotide sequence ID" value="NZ_CP014692.1"/>
</dbReference>
<reference evidence="9 10" key="1">
    <citation type="submission" date="2016-03" db="EMBL/GenBank/DDBJ databases">
        <title>Acetic acid bacteria sequencing.</title>
        <authorList>
            <person name="Brandt J."/>
            <person name="Jakob F."/>
            <person name="Vogel R.F."/>
        </authorList>
    </citation>
    <scope>NUCLEOTIDE SEQUENCE [LARGE SCALE GENOMIC DNA]</scope>
    <source>
        <strain evidence="9 10">TMW2.1153</strain>
    </source>
</reference>
<comment type="similarity">
    <text evidence="2 8">Belongs to the NiCoT transporter (TC 2.A.52) family.</text>
</comment>
<feature type="transmembrane region" description="Helical" evidence="8">
    <location>
        <begin position="314"/>
        <end position="338"/>
    </location>
</feature>
<dbReference type="GO" id="GO:0015099">
    <property type="term" value="F:nickel cation transmembrane transporter activity"/>
    <property type="evidence" value="ECO:0007669"/>
    <property type="project" value="UniProtKB-UniRule"/>
</dbReference>
<feature type="transmembrane region" description="Helical" evidence="8">
    <location>
        <begin position="84"/>
        <end position="110"/>
    </location>
</feature>
<feature type="transmembrane region" description="Helical" evidence="8">
    <location>
        <begin position="122"/>
        <end position="147"/>
    </location>
</feature>
<dbReference type="Pfam" id="PF03824">
    <property type="entry name" value="NicO"/>
    <property type="match status" value="1"/>
</dbReference>
<dbReference type="Proteomes" id="UP000188937">
    <property type="component" value="Chromosome"/>
</dbReference>
<comment type="subcellular location">
    <subcellularLocation>
        <location evidence="8">Cell membrane</location>
        <topology evidence="8">Multi-pass membrane protein</topology>
    </subcellularLocation>
    <subcellularLocation>
        <location evidence="1">Endomembrane system</location>
        <topology evidence="1">Multi-pass membrane protein</topology>
    </subcellularLocation>
</comment>
<evidence type="ECO:0000256" key="5">
    <source>
        <dbReference type="ARBA" id="ARBA00022692"/>
    </source>
</evidence>
<dbReference type="AlphaFoldDB" id="A0A1U9KIZ8"/>
<dbReference type="EMBL" id="CP014692">
    <property type="protein sequence ID" value="AQS85737.1"/>
    <property type="molecule type" value="Genomic_DNA"/>
</dbReference>
<evidence type="ECO:0000313" key="9">
    <source>
        <dbReference type="EMBL" id="AQS85737.1"/>
    </source>
</evidence>
<dbReference type="GO" id="GO:0012505">
    <property type="term" value="C:endomembrane system"/>
    <property type="evidence" value="ECO:0007669"/>
    <property type="project" value="UniProtKB-SubCell"/>
</dbReference>
<evidence type="ECO:0000256" key="7">
    <source>
        <dbReference type="ARBA" id="ARBA00023136"/>
    </source>
</evidence>
<evidence type="ECO:0000256" key="1">
    <source>
        <dbReference type="ARBA" id="ARBA00004127"/>
    </source>
</evidence>
<accession>A0A1U9KIZ8</accession>
<feature type="transmembrane region" description="Helical" evidence="8">
    <location>
        <begin position="271"/>
        <end position="294"/>
    </location>
</feature>
<keyword evidence="6 8" id="KW-1133">Transmembrane helix</keyword>
<organism evidence="9 10">
    <name type="scientific">Acetobacter aceti</name>
    <dbReference type="NCBI Taxonomy" id="435"/>
    <lineage>
        <taxon>Bacteria</taxon>
        <taxon>Pseudomonadati</taxon>
        <taxon>Pseudomonadota</taxon>
        <taxon>Alphaproteobacteria</taxon>
        <taxon>Acetobacterales</taxon>
        <taxon>Acetobacteraceae</taxon>
        <taxon>Acetobacter</taxon>
        <taxon>Acetobacter subgen. Acetobacter</taxon>
    </lineage>
</organism>
<evidence type="ECO:0000256" key="2">
    <source>
        <dbReference type="ARBA" id="ARBA00010892"/>
    </source>
</evidence>
<keyword evidence="10" id="KW-1185">Reference proteome</keyword>
<dbReference type="GO" id="GO:0005886">
    <property type="term" value="C:plasma membrane"/>
    <property type="evidence" value="ECO:0007669"/>
    <property type="project" value="UniProtKB-SubCell"/>
</dbReference>
<evidence type="ECO:0000256" key="8">
    <source>
        <dbReference type="RuleBase" id="RU362101"/>
    </source>
</evidence>